<dbReference type="STRING" id="1603606.DSOUD_3027"/>
<evidence type="ECO:0000256" key="4">
    <source>
        <dbReference type="ARBA" id="ARBA00022692"/>
    </source>
</evidence>
<dbReference type="InterPro" id="IPR006665">
    <property type="entry name" value="OmpA-like"/>
</dbReference>
<keyword evidence="9" id="KW-0998">Cell outer membrane</keyword>
<evidence type="ECO:0000256" key="3">
    <source>
        <dbReference type="ARBA" id="ARBA00022452"/>
    </source>
</evidence>
<dbReference type="InterPro" id="IPR036737">
    <property type="entry name" value="OmpA-like_sf"/>
</dbReference>
<dbReference type="Gene3D" id="3.30.1330.60">
    <property type="entry name" value="OmpA-like domain"/>
    <property type="match status" value="1"/>
</dbReference>
<dbReference type="GO" id="GO:0046930">
    <property type="term" value="C:pore complex"/>
    <property type="evidence" value="ECO:0007669"/>
    <property type="project" value="UniProtKB-KW"/>
</dbReference>
<feature type="signal peptide" evidence="11">
    <location>
        <begin position="1"/>
        <end position="31"/>
    </location>
</feature>
<dbReference type="Gene3D" id="2.40.160.20">
    <property type="match status" value="1"/>
</dbReference>
<evidence type="ECO:0000256" key="2">
    <source>
        <dbReference type="ARBA" id="ARBA00022448"/>
    </source>
</evidence>
<dbReference type="OrthoDB" id="5482786at2"/>
<organism evidence="13 14">
    <name type="scientific">Desulfuromonas soudanensis</name>
    <dbReference type="NCBI Taxonomy" id="1603606"/>
    <lineage>
        <taxon>Bacteria</taxon>
        <taxon>Pseudomonadati</taxon>
        <taxon>Thermodesulfobacteriota</taxon>
        <taxon>Desulfuromonadia</taxon>
        <taxon>Desulfuromonadales</taxon>
        <taxon>Desulfuromonadaceae</taxon>
        <taxon>Desulfuromonas</taxon>
    </lineage>
</organism>
<dbReference type="RefSeq" id="WP_082351304.1">
    <property type="nucleotide sequence ID" value="NZ_CP010802.1"/>
</dbReference>
<evidence type="ECO:0000313" key="13">
    <source>
        <dbReference type="EMBL" id="ALC17753.1"/>
    </source>
</evidence>
<evidence type="ECO:0000256" key="9">
    <source>
        <dbReference type="ARBA" id="ARBA00023237"/>
    </source>
</evidence>
<dbReference type="GO" id="GO:0009279">
    <property type="term" value="C:cell outer membrane"/>
    <property type="evidence" value="ECO:0007669"/>
    <property type="project" value="UniProtKB-SubCell"/>
</dbReference>
<keyword evidence="6" id="KW-0406">Ion transport</keyword>
<protein>
    <submittedName>
        <fullName evidence="13">Outer membrane protein OmpA/peptidoglycan-associated (Lipo)protein</fullName>
    </submittedName>
</protein>
<keyword evidence="5 11" id="KW-0732">Signal</keyword>
<dbReference type="InterPro" id="IPR011250">
    <property type="entry name" value="OMP/PagP_B-barrel"/>
</dbReference>
<accession>A0A0M3QGG0</accession>
<feature type="domain" description="OmpA-like" evidence="12">
    <location>
        <begin position="229"/>
        <end position="351"/>
    </location>
</feature>
<keyword evidence="2" id="KW-0813">Transport</keyword>
<evidence type="ECO:0000259" key="12">
    <source>
        <dbReference type="PROSITE" id="PS51123"/>
    </source>
</evidence>
<evidence type="ECO:0000256" key="11">
    <source>
        <dbReference type="SAM" id="SignalP"/>
    </source>
</evidence>
<keyword evidence="7" id="KW-0626">Porin</keyword>
<dbReference type="InterPro" id="IPR030820">
    <property type="entry name" value="OMP_myx_plus_Proteobacteria"/>
</dbReference>
<dbReference type="PANTHER" id="PTHR30329:SF21">
    <property type="entry name" value="LIPOPROTEIN YIAD-RELATED"/>
    <property type="match status" value="1"/>
</dbReference>
<dbReference type="AlphaFoldDB" id="A0A0M3QGG0"/>
<proteinExistence type="predicted"/>
<dbReference type="InterPro" id="IPR050330">
    <property type="entry name" value="Bact_OuterMem_StrucFunc"/>
</dbReference>
<reference evidence="13 14" key="1">
    <citation type="submission" date="2015-07" db="EMBL/GenBank/DDBJ databases">
        <title>Isolation and Genomic Characterization of a Novel Halophilic Metal-Reducing Deltaproteobacterium from the Deep Subsurface.</title>
        <authorList>
            <person name="Badalamenti J.P."/>
            <person name="Summers Z.M."/>
            <person name="Gralnick J.A."/>
            <person name="Bond D.R."/>
        </authorList>
    </citation>
    <scope>NUCLEOTIDE SEQUENCE [LARGE SCALE GENOMIC DNA]</scope>
    <source>
        <strain evidence="13 14">WTL</strain>
    </source>
</reference>
<evidence type="ECO:0000256" key="1">
    <source>
        <dbReference type="ARBA" id="ARBA00004571"/>
    </source>
</evidence>
<dbReference type="Pfam" id="PF13505">
    <property type="entry name" value="OMP_b-brl"/>
    <property type="match status" value="1"/>
</dbReference>
<dbReference type="PROSITE" id="PS51123">
    <property type="entry name" value="OMPA_2"/>
    <property type="match status" value="1"/>
</dbReference>
<keyword evidence="8 10" id="KW-0472">Membrane</keyword>
<keyword evidence="3" id="KW-1134">Transmembrane beta strand</keyword>
<gene>
    <name evidence="13" type="ORF">DSOUD_3027</name>
</gene>
<keyword evidence="4" id="KW-0812">Transmembrane</keyword>
<dbReference type="InterPro" id="IPR027385">
    <property type="entry name" value="Beta-barrel_OMP"/>
</dbReference>
<evidence type="ECO:0000256" key="8">
    <source>
        <dbReference type="ARBA" id="ARBA00023136"/>
    </source>
</evidence>
<keyword evidence="14" id="KW-1185">Reference proteome</keyword>
<sequence>MKKEYSMVPLRKKILPVLLTAVFLFPLAAHAEIKANSVELSPFIGYHFFEEDQNLKDDFVFGGRAGYNITNRFAIEGALEFINTSVDDKNQAFTTEGQFTSPIDDVKMTSYHLDVLYHFMPEKKFNPFIAAGYGAAHYSPKINNENLSVISYGVGAKYWLAENIGLRADLRDNLVVDDTFHNVEATLGVIFRFGGASEAEAAPAPVVRREPAPQPVKKAEKKVVAAPVEPAYTVLEFDDVYFDFDQSTLKPTAKIKLDEYIKLLKENPKAKIRIEGYTSEKGTAEYNQDLSEKRAAAVKSYLINEGGIKPSRLKAVGYGQDDPKAYEANPDDIRSRAAKKNMRVLFEIVVQ</sequence>
<dbReference type="KEGG" id="des:DSOUD_3027"/>
<dbReference type="NCBIfam" id="TIGR04565">
    <property type="entry name" value="OMP_myx_plus"/>
    <property type="match status" value="1"/>
</dbReference>
<name>A0A0M3QGG0_9BACT</name>
<dbReference type="SUPFAM" id="SSF103088">
    <property type="entry name" value="OmpA-like"/>
    <property type="match status" value="1"/>
</dbReference>
<dbReference type="EMBL" id="CP010802">
    <property type="protein sequence ID" value="ALC17753.1"/>
    <property type="molecule type" value="Genomic_DNA"/>
</dbReference>
<dbReference type="Proteomes" id="UP000057158">
    <property type="component" value="Chromosome"/>
</dbReference>
<evidence type="ECO:0000256" key="5">
    <source>
        <dbReference type="ARBA" id="ARBA00022729"/>
    </source>
</evidence>
<evidence type="ECO:0000256" key="6">
    <source>
        <dbReference type="ARBA" id="ARBA00023065"/>
    </source>
</evidence>
<dbReference type="PANTHER" id="PTHR30329">
    <property type="entry name" value="STATOR ELEMENT OF FLAGELLAR MOTOR COMPLEX"/>
    <property type="match status" value="1"/>
</dbReference>
<evidence type="ECO:0000313" key="14">
    <source>
        <dbReference type="Proteomes" id="UP000057158"/>
    </source>
</evidence>
<dbReference type="CDD" id="cd07185">
    <property type="entry name" value="OmpA_C-like"/>
    <property type="match status" value="1"/>
</dbReference>
<comment type="subcellular location">
    <subcellularLocation>
        <location evidence="1">Cell outer membrane</location>
        <topology evidence="1">Multi-pass membrane protein</topology>
    </subcellularLocation>
</comment>
<dbReference type="SUPFAM" id="SSF56925">
    <property type="entry name" value="OMPA-like"/>
    <property type="match status" value="1"/>
</dbReference>
<dbReference type="PATRIC" id="fig|1603606.3.peg.3264"/>
<evidence type="ECO:0000256" key="10">
    <source>
        <dbReference type="PROSITE-ProRule" id="PRU00473"/>
    </source>
</evidence>
<dbReference type="GO" id="GO:0015288">
    <property type="term" value="F:porin activity"/>
    <property type="evidence" value="ECO:0007669"/>
    <property type="project" value="UniProtKB-KW"/>
</dbReference>
<dbReference type="GO" id="GO:0006811">
    <property type="term" value="P:monoatomic ion transport"/>
    <property type="evidence" value="ECO:0007669"/>
    <property type="project" value="UniProtKB-KW"/>
</dbReference>
<feature type="chain" id="PRO_5005787669" evidence="11">
    <location>
        <begin position="32"/>
        <end position="351"/>
    </location>
</feature>
<evidence type="ECO:0000256" key="7">
    <source>
        <dbReference type="ARBA" id="ARBA00023114"/>
    </source>
</evidence>
<dbReference type="Pfam" id="PF00691">
    <property type="entry name" value="OmpA"/>
    <property type="match status" value="1"/>
</dbReference>
<dbReference type="InterPro" id="IPR006664">
    <property type="entry name" value="OMP_bac"/>
</dbReference>
<dbReference type="PRINTS" id="PR01021">
    <property type="entry name" value="OMPADOMAIN"/>
</dbReference>